<dbReference type="AlphaFoldDB" id="A5ACY6"/>
<keyword evidence="2" id="KW-0963">Cytoplasm</keyword>
<dbReference type="GO" id="GO:0005737">
    <property type="term" value="C:cytoplasm"/>
    <property type="evidence" value="ECO:0007669"/>
    <property type="project" value="UniProtKB-SubCell"/>
</dbReference>
<dbReference type="Pfam" id="PF04146">
    <property type="entry name" value="YTH"/>
    <property type="match status" value="1"/>
</dbReference>
<protein>
    <recommendedName>
        <fullName evidence="4">YTH domain-containing family protein</fullName>
    </recommendedName>
</protein>
<evidence type="ECO:0000256" key="3">
    <source>
        <dbReference type="ARBA" id="ARBA00022884"/>
    </source>
</evidence>
<dbReference type="Gene3D" id="3.10.590.10">
    <property type="entry name" value="ph1033 like domains"/>
    <property type="match status" value="1"/>
</dbReference>
<organism evidence="7">
    <name type="scientific">Vitis vinifera</name>
    <name type="common">Grape</name>
    <dbReference type="NCBI Taxonomy" id="29760"/>
    <lineage>
        <taxon>Eukaryota</taxon>
        <taxon>Viridiplantae</taxon>
        <taxon>Streptophyta</taxon>
        <taxon>Embryophyta</taxon>
        <taxon>Tracheophyta</taxon>
        <taxon>Spermatophyta</taxon>
        <taxon>Magnoliopsida</taxon>
        <taxon>eudicotyledons</taxon>
        <taxon>Gunneridae</taxon>
        <taxon>Pentapetalae</taxon>
        <taxon>rosids</taxon>
        <taxon>Vitales</taxon>
        <taxon>Vitaceae</taxon>
        <taxon>Viteae</taxon>
        <taxon>Vitis</taxon>
    </lineage>
</organism>
<gene>
    <name evidence="7" type="ORF">VITISV_005095</name>
</gene>
<evidence type="ECO:0000256" key="4">
    <source>
        <dbReference type="RuleBase" id="RU369095"/>
    </source>
</evidence>
<dbReference type="PANTHER" id="PTHR12357">
    <property type="entry name" value="YTH YT521-B HOMOLOGY DOMAIN-CONTAINING"/>
    <property type="match status" value="1"/>
</dbReference>
<dbReference type="InterPro" id="IPR045168">
    <property type="entry name" value="YTH_prot"/>
</dbReference>
<keyword evidence="3 4" id="KW-0694">RNA-binding</keyword>
<evidence type="ECO:0000256" key="2">
    <source>
        <dbReference type="ARBA" id="ARBA00022490"/>
    </source>
</evidence>
<proteinExistence type="inferred from homology"/>
<comment type="similarity">
    <text evidence="4">Belongs to the YTHDF family.</text>
</comment>
<dbReference type="OrthoDB" id="306690at2759"/>
<sequence>MIRNLKVDPCSQLGGPPKEGSPSDATSSGEATGSVKESEVDQESLTTEPPPVMPPHTPSYYGYYYPGFDGSFAELDDQGLPLEIQYPVMQADNGSLLYFTPGFQPGYSLYSPVVPVATIGVDGQYAGQHPYPPSTVFAPAIASPGYIPTPLPYGSELLPSSYLWDPSFLVGDGAYGSGYIGVPDIADSKQNLSSPSHPRNPPSKSFSLSEFNSPLEVKGSSPSSVHGMRSQFKSANKASQYGSPFQPDDALGKDYFPIAKLQSYNQGKGGLLYPNSPVNLKANSRGWVSTEKLKMRSKANAISDFGVLEQNHGPRTASAKGALVSGGNDAGSLSADGNGKNNCIASLIRRDQYNLPDFPTKYDHAFFFVIKSYSEDDIHKSIKYNVWASTPNGNKRLDGAYQEAKERMGDRGSKCPVFLFFSVNASGQFCGVAEMIGRVDFNKNMDFWQQDKWNGFFPVKWHIIKDVPNPQLRHIILENNDNKPVTNSRDTQEVRFPQGIEILNIFKNYVSKTSILDDFDFYESRQKVMQDKKIKPSMPHFDHLQQKAEDVITGFQAVDLSAVEKIEEPQQQHEKKLKVGETAELLLTLMPL</sequence>
<dbReference type="ExpressionAtlas" id="A5ACY6">
    <property type="expression patterns" value="baseline and differential"/>
</dbReference>
<accession>A5ACY6</accession>
<evidence type="ECO:0000256" key="5">
    <source>
        <dbReference type="SAM" id="MobiDB-lite"/>
    </source>
</evidence>
<feature type="domain" description="YTH" evidence="6">
    <location>
        <begin position="365"/>
        <end position="506"/>
    </location>
</feature>
<feature type="region of interest" description="Disordered" evidence="5">
    <location>
        <begin position="189"/>
        <end position="246"/>
    </location>
</feature>
<comment type="subcellular location">
    <subcellularLocation>
        <location evidence="1">Cytoplasm</location>
    </subcellularLocation>
</comment>
<evidence type="ECO:0000256" key="1">
    <source>
        <dbReference type="ARBA" id="ARBA00004496"/>
    </source>
</evidence>
<comment type="function">
    <text evidence="4">Specifically recognizes and binds N6-methyladenosine (m6A)-containing RNAs, and regulates mRNA stability. M6A is a modification present at internal sites of mRNAs and some non-coding RNAs and plays a role in mRNA stability and processing.</text>
</comment>
<dbReference type="GO" id="GO:1990247">
    <property type="term" value="F:N6-methyladenosine-containing RNA reader activity"/>
    <property type="evidence" value="ECO:0007669"/>
    <property type="project" value="UniProtKB-UniRule"/>
</dbReference>
<feature type="compositionally biased region" description="Polar residues" evidence="5">
    <location>
        <begin position="231"/>
        <end position="243"/>
    </location>
</feature>
<dbReference type="GO" id="GO:0003729">
    <property type="term" value="F:mRNA binding"/>
    <property type="evidence" value="ECO:0007669"/>
    <property type="project" value="UniProtKB-UniRule"/>
</dbReference>
<dbReference type="EMBL" id="AM423479">
    <property type="protein sequence ID" value="CAN75541.1"/>
    <property type="molecule type" value="Genomic_DNA"/>
</dbReference>
<evidence type="ECO:0000313" key="7">
    <source>
        <dbReference type="EMBL" id="CAN75541.1"/>
    </source>
</evidence>
<reference evidence="7" key="1">
    <citation type="journal article" date="2007" name="PLoS ONE">
        <title>The first genome sequence of an elite grapevine cultivar (Pinot noir Vitis vinifera L.): coping with a highly heterozygous genome.</title>
        <authorList>
            <person name="Velasco R."/>
            <person name="Zharkikh A."/>
            <person name="Troggio M."/>
            <person name="Cartwright D.A."/>
            <person name="Cestaro A."/>
            <person name="Pruss D."/>
            <person name="Pindo M."/>
            <person name="FitzGerald L.M."/>
            <person name="Vezzulli S."/>
            <person name="Reid J."/>
            <person name="Malacarne G."/>
            <person name="Iliev D."/>
            <person name="Coppola G."/>
            <person name="Wardell B."/>
            <person name="Micheletti D."/>
            <person name="Macalma T."/>
            <person name="Facci M."/>
            <person name="Mitchell J.T."/>
            <person name="Perazzolli M."/>
            <person name="Eldredge G."/>
            <person name="Gatto P."/>
            <person name="Oyzerski R."/>
            <person name="Moretto M."/>
            <person name="Gutin N."/>
            <person name="Stefanini M."/>
            <person name="Chen Y."/>
            <person name="Segala C."/>
            <person name="Davenport C."/>
            <person name="Dematte L."/>
            <person name="Mraz A."/>
            <person name="Battilana J."/>
            <person name="Stormo K."/>
            <person name="Costa F."/>
            <person name="Tao Q."/>
            <person name="Si-Ammour A."/>
            <person name="Harkins T."/>
            <person name="Lackey A."/>
            <person name="Perbost C."/>
            <person name="Taillon B."/>
            <person name="Stella A."/>
            <person name="Solovyev V."/>
            <person name="Fawcett J.A."/>
            <person name="Sterck L."/>
            <person name="Vandepoele K."/>
            <person name="Grando S.M."/>
            <person name="Toppo S."/>
            <person name="Moser C."/>
            <person name="Lanchbury J."/>
            <person name="Bogden R."/>
            <person name="Skolnick M."/>
            <person name="Sgaramella V."/>
            <person name="Bhatnagar S.K."/>
            <person name="Fontana P."/>
            <person name="Gutin A."/>
            <person name="Van de Peer Y."/>
            <person name="Salamini F."/>
            <person name="Viola R."/>
        </authorList>
    </citation>
    <scope>NUCLEOTIDE SEQUENCE</scope>
</reference>
<feature type="compositionally biased region" description="Polar residues" evidence="5">
    <location>
        <begin position="189"/>
        <end position="212"/>
    </location>
</feature>
<name>A5ACY6_VITVI</name>
<feature type="region of interest" description="Disordered" evidence="5">
    <location>
        <begin position="1"/>
        <end position="56"/>
    </location>
</feature>
<dbReference type="PANTHER" id="PTHR12357:SF127">
    <property type="entry name" value="YTH DOMAIN-CONTAINING FAMILY PROTEIN"/>
    <property type="match status" value="1"/>
</dbReference>
<dbReference type="FunFam" id="3.10.590.10:FF:000001">
    <property type="entry name" value="YTH domain family 1, isoform CRA_a"/>
    <property type="match status" value="1"/>
</dbReference>
<dbReference type="InterPro" id="IPR007275">
    <property type="entry name" value="YTH_domain"/>
</dbReference>
<dbReference type="CDD" id="cd21134">
    <property type="entry name" value="YTH"/>
    <property type="match status" value="1"/>
</dbReference>
<dbReference type="PROSITE" id="PS50882">
    <property type="entry name" value="YTH"/>
    <property type="match status" value="1"/>
</dbReference>
<evidence type="ECO:0000259" key="6">
    <source>
        <dbReference type="PROSITE" id="PS50882"/>
    </source>
</evidence>